<dbReference type="CDD" id="cd07377">
    <property type="entry name" value="WHTH_GntR"/>
    <property type="match status" value="1"/>
</dbReference>
<dbReference type="InterPro" id="IPR036390">
    <property type="entry name" value="WH_DNA-bd_sf"/>
</dbReference>
<dbReference type="PROSITE" id="PS50949">
    <property type="entry name" value="HTH_GNTR"/>
    <property type="match status" value="1"/>
</dbReference>
<evidence type="ECO:0000256" key="5">
    <source>
        <dbReference type="SAM" id="MobiDB-lite"/>
    </source>
</evidence>
<dbReference type="InterPro" id="IPR036388">
    <property type="entry name" value="WH-like_DNA-bd_sf"/>
</dbReference>
<dbReference type="SUPFAM" id="SSF46785">
    <property type="entry name" value="Winged helix' DNA-binding domain"/>
    <property type="match status" value="1"/>
</dbReference>
<keyword evidence="3" id="KW-0804">Transcription</keyword>
<dbReference type="PANTHER" id="PTHR38445:SF9">
    <property type="entry name" value="HTH-TYPE TRANSCRIPTIONAL REPRESSOR YTRA"/>
    <property type="match status" value="1"/>
</dbReference>
<evidence type="ECO:0000256" key="2">
    <source>
        <dbReference type="ARBA" id="ARBA00023125"/>
    </source>
</evidence>
<sequence length="151" mass="16692">MHIRIERGSSSPISRQIMEQIRAHCLSGTLQPGDSLPSVRKLATRLGVNVNTVVRVYERLAAEGLVEMRHGEGTFVLPQSGVSGNREQLAEQREQLEREFSAVVHRGILLGLTATELRKLLTNSIADTRANLKSEAVEQPESRPVKTESGR</sequence>
<keyword evidence="1" id="KW-0805">Transcription regulation</keyword>
<keyword evidence="8" id="KW-1185">Reference proteome</keyword>
<keyword evidence="2" id="KW-0238">DNA-binding</keyword>
<feature type="coiled-coil region" evidence="4">
    <location>
        <begin position="79"/>
        <end position="106"/>
    </location>
</feature>
<protein>
    <submittedName>
        <fullName evidence="7">HTH-type transcriptional repressor YtrA</fullName>
    </submittedName>
</protein>
<dbReference type="RefSeq" id="WP_145448573.1">
    <property type="nucleotide sequence ID" value="NZ_CP037421.1"/>
</dbReference>
<feature type="region of interest" description="Disordered" evidence="5">
    <location>
        <begin position="132"/>
        <end position="151"/>
    </location>
</feature>
<evidence type="ECO:0000313" key="7">
    <source>
        <dbReference type="EMBL" id="QDT26203.1"/>
    </source>
</evidence>
<dbReference type="GO" id="GO:0003677">
    <property type="term" value="F:DNA binding"/>
    <property type="evidence" value="ECO:0007669"/>
    <property type="project" value="UniProtKB-KW"/>
</dbReference>
<dbReference type="AlphaFoldDB" id="A0A517Q3L9"/>
<keyword evidence="4" id="KW-0175">Coiled coil</keyword>
<feature type="domain" description="HTH gntR-type" evidence="6">
    <location>
        <begin position="11"/>
        <end position="79"/>
    </location>
</feature>
<dbReference type="InterPro" id="IPR000524">
    <property type="entry name" value="Tscrpt_reg_HTH_GntR"/>
</dbReference>
<dbReference type="Proteomes" id="UP000315647">
    <property type="component" value="Chromosome"/>
</dbReference>
<evidence type="ECO:0000256" key="4">
    <source>
        <dbReference type="SAM" id="Coils"/>
    </source>
</evidence>
<reference evidence="7 8" key="1">
    <citation type="submission" date="2019-03" db="EMBL/GenBank/DDBJ databases">
        <title>Deep-cultivation of Planctomycetes and their phenomic and genomic characterization uncovers novel biology.</title>
        <authorList>
            <person name="Wiegand S."/>
            <person name="Jogler M."/>
            <person name="Boedeker C."/>
            <person name="Pinto D."/>
            <person name="Vollmers J."/>
            <person name="Rivas-Marin E."/>
            <person name="Kohn T."/>
            <person name="Peeters S.H."/>
            <person name="Heuer A."/>
            <person name="Rast P."/>
            <person name="Oberbeckmann S."/>
            <person name="Bunk B."/>
            <person name="Jeske O."/>
            <person name="Meyerdierks A."/>
            <person name="Storesund J.E."/>
            <person name="Kallscheuer N."/>
            <person name="Luecker S."/>
            <person name="Lage O.M."/>
            <person name="Pohl T."/>
            <person name="Merkel B.J."/>
            <person name="Hornburger P."/>
            <person name="Mueller R.-W."/>
            <person name="Bruemmer F."/>
            <person name="Labrenz M."/>
            <person name="Spormann A.M."/>
            <person name="Op den Camp H."/>
            <person name="Overmann J."/>
            <person name="Amann R."/>
            <person name="Jetten M.S.M."/>
            <person name="Mascher T."/>
            <person name="Medema M.H."/>
            <person name="Devos D.P."/>
            <person name="Kaster A.-K."/>
            <person name="Ovreas L."/>
            <person name="Rohde M."/>
            <person name="Galperin M.Y."/>
            <person name="Jogler C."/>
        </authorList>
    </citation>
    <scope>NUCLEOTIDE SEQUENCE [LARGE SCALE GENOMIC DNA]</scope>
    <source>
        <strain evidence="7 8">Enr10</strain>
    </source>
</reference>
<dbReference type="PANTHER" id="PTHR38445">
    <property type="entry name" value="HTH-TYPE TRANSCRIPTIONAL REPRESSOR YTRA"/>
    <property type="match status" value="1"/>
</dbReference>
<evidence type="ECO:0000256" key="3">
    <source>
        <dbReference type="ARBA" id="ARBA00023163"/>
    </source>
</evidence>
<evidence type="ECO:0000313" key="8">
    <source>
        <dbReference type="Proteomes" id="UP000315647"/>
    </source>
</evidence>
<evidence type="ECO:0000256" key="1">
    <source>
        <dbReference type="ARBA" id="ARBA00023015"/>
    </source>
</evidence>
<proteinExistence type="predicted"/>
<evidence type="ECO:0000259" key="6">
    <source>
        <dbReference type="PROSITE" id="PS50949"/>
    </source>
</evidence>
<dbReference type="Gene3D" id="1.10.10.10">
    <property type="entry name" value="Winged helix-like DNA-binding domain superfamily/Winged helix DNA-binding domain"/>
    <property type="match status" value="1"/>
</dbReference>
<name>A0A517Q3L9_9PLAN</name>
<dbReference type="Pfam" id="PF00392">
    <property type="entry name" value="GntR"/>
    <property type="match status" value="1"/>
</dbReference>
<dbReference type="EMBL" id="CP037421">
    <property type="protein sequence ID" value="QDT26203.1"/>
    <property type="molecule type" value="Genomic_DNA"/>
</dbReference>
<dbReference type="SMART" id="SM00345">
    <property type="entry name" value="HTH_GNTR"/>
    <property type="match status" value="1"/>
</dbReference>
<gene>
    <name evidence="7" type="primary">ytrA_1</name>
    <name evidence="7" type="ORF">Enr10x_15040</name>
</gene>
<organism evidence="7 8">
    <name type="scientific">Gimesia panareensis</name>
    <dbReference type="NCBI Taxonomy" id="2527978"/>
    <lineage>
        <taxon>Bacteria</taxon>
        <taxon>Pseudomonadati</taxon>
        <taxon>Planctomycetota</taxon>
        <taxon>Planctomycetia</taxon>
        <taxon>Planctomycetales</taxon>
        <taxon>Planctomycetaceae</taxon>
        <taxon>Gimesia</taxon>
    </lineage>
</organism>
<dbReference type="GO" id="GO:0003700">
    <property type="term" value="F:DNA-binding transcription factor activity"/>
    <property type="evidence" value="ECO:0007669"/>
    <property type="project" value="InterPro"/>
</dbReference>
<accession>A0A517Q3L9</accession>